<comment type="caution">
    <text evidence="7">The sequence shown here is derived from an EMBL/GenBank/DDBJ whole genome shotgun (WGS) entry which is preliminary data.</text>
</comment>
<keyword evidence="3 6" id="KW-0732">Signal</keyword>
<keyword evidence="2 5" id="KW-0813">Transport</keyword>
<dbReference type="PIRSF" id="PIRSF019574">
    <property type="entry name" value="Periplasmic_polyamine_BP"/>
    <property type="match status" value="1"/>
</dbReference>
<evidence type="ECO:0000256" key="1">
    <source>
        <dbReference type="ARBA" id="ARBA00004418"/>
    </source>
</evidence>
<evidence type="ECO:0000256" key="5">
    <source>
        <dbReference type="PIRNR" id="PIRNR019574"/>
    </source>
</evidence>
<dbReference type="OrthoDB" id="9769319at2"/>
<dbReference type="Proteomes" id="UP000094412">
    <property type="component" value="Unassembled WGS sequence"/>
</dbReference>
<dbReference type="PROSITE" id="PS51257">
    <property type="entry name" value="PROKAR_LIPOPROTEIN"/>
    <property type="match status" value="1"/>
</dbReference>
<dbReference type="Pfam" id="PF13416">
    <property type="entry name" value="SBP_bac_8"/>
    <property type="match status" value="1"/>
</dbReference>
<dbReference type="GO" id="GO:0015846">
    <property type="term" value="P:polyamine transport"/>
    <property type="evidence" value="ECO:0007669"/>
    <property type="project" value="InterPro"/>
</dbReference>
<reference evidence="7 8" key="1">
    <citation type="submission" date="2016-08" db="EMBL/GenBank/DDBJ databases">
        <title>Whole genome sequence of Mesorhizobium sp. strain UASWS1009 isolated from industrial sewage.</title>
        <authorList>
            <person name="Crovadore J."/>
            <person name="Calmin G."/>
            <person name="Chablais R."/>
            <person name="Cochard B."/>
            <person name="Lefort F."/>
        </authorList>
    </citation>
    <scope>NUCLEOTIDE SEQUENCE [LARGE SCALE GENOMIC DNA]</scope>
    <source>
        <strain evidence="7 8">UASWS1009</strain>
    </source>
</reference>
<proteinExistence type="inferred from homology"/>
<dbReference type="InterPro" id="IPR006059">
    <property type="entry name" value="SBP"/>
</dbReference>
<comment type="function">
    <text evidence="5">Required for the activity of the bacterial periplasmic transport system of putrescine.</text>
</comment>
<evidence type="ECO:0000256" key="6">
    <source>
        <dbReference type="SAM" id="SignalP"/>
    </source>
</evidence>
<dbReference type="STRING" id="1566387.QV13_07790"/>
<accession>A0A1C2E3G8</accession>
<dbReference type="PANTHER" id="PTHR30222">
    <property type="entry name" value="SPERMIDINE/PUTRESCINE-BINDING PERIPLASMIC PROTEIN"/>
    <property type="match status" value="1"/>
</dbReference>
<comment type="similarity">
    <text evidence="5">Belongs to the bacterial solute-binding protein PotD/PotF family.</text>
</comment>
<organism evidence="7 8">
    <name type="scientific">Mesorhizobium hungaricum</name>
    <dbReference type="NCBI Taxonomy" id="1566387"/>
    <lineage>
        <taxon>Bacteria</taxon>
        <taxon>Pseudomonadati</taxon>
        <taxon>Pseudomonadota</taxon>
        <taxon>Alphaproteobacteria</taxon>
        <taxon>Hyphomicrobiales</taxon>
        <taxon>Phyllobacteriaceae</taxon>
        <taxon>Mesorhizobium</taxon>
    </lineage>
</organism>
<gene>
    <name evidence="7" type="ORF">QV13_07790</name>
</gene>
<dbReference type="GO" id="GO:0019808">
    <property type="term" value="F:polyamine binding"/>
    <property type="evidence" value="ECO:0007669"/>
    <property type="project" value="InterPro"/>
</dbReference>
<dbReference type="EMBL" id="MDEO01000028">
    <property type="protein sequence ID" value="OCX21544.1"/>
    <property type="molecule type" value="Genomic_DNA"/>
</dbReference>
<evidence type="ECO:0000256" key="3">
    <source>
        <dbReference type="ARBA" id="ARBA00022729"/>
    </source>
</evidence>
<evidence type="ECO:0000256" key="4">
    <source>
        <dbReference type="ARBA" id="ARBA00022764"/>
    </source>
</evidence>
<dbReference type="SUPFAM" id="SSF53850">
    <property type="entry name" value="Periplasmic binding protein-like II"/>
    <property type="match status" value="1"/>
</dbReference>
<evidence type="ECO:0000256" key="2">
    <source>
        <dbReference type="ARBA" id="ARBA00022448"/>
    </source>
</evidence>
<sequence length="363" mass="39333">MRCLALGSIAVLLAACLPSHAQEKVLNLYSWAGIFDDVTLGDFTKQTGYTVRYDTFDSDDMLNTKLLAGSTGYDLVTPAAVPFLQMQIKAGAMRAFDAKDIPNLSKMDPTVAKLLAVSDPSLNHAVVVAWGTTGLGLNIAKIKAVLPNAPLESYDLIFKPENAEKLQQCGLVMVDSPADIIPIVVNYLGLDAKDLSKETVDRAMEVLRSIRPYVSYIDTTKYQIELANGAVCAAIGWSGDIVHANMSAKAAKNGVEVNYVIPKEGSLAWLTTFAVPSDAPNPAAALAFMNYMLEPKVAAHMAEITGYLPPVPEARAFMPPEIANDSALFPGQDVLKRLFIGSAQSDERMKYLNRQWARFRAGD</sequence>
<name>A0A1C2E3G8_9HYPH</name>
<feature type="signal peptide" evidence="6">
    <location>
        <begin position="1"/>
        <end position="21"/>
    </location>
</feature>
<dbReference type="Gene3D" id="3.40.190.10">
    <property type="entry name" value="Periplasmic binding protein-like II"/>
    <property type="match status" value="2"/>
</dbReference>
<keyword evidence="4 5" id="KW-0574">Periplasm</keyword>
<protein>
    <recommendedName>
        <fullName evidence="5">Putrescine-binding periplasmic protein</fullName>
    </recommendedName>
</protein>
<comment type="subcellular location">
    <subcellularLocation>
        <location evidence="1 5">Periplasm</location>
    </subcellularLocation>
</comment>
<dbReference type="GO" id="GO:0042597">
    <property type="term" value="C:periplasmic space"/>
    <property type="evidence" value="ECO:0007669"/>
    <property type="project" value="UniProtKB-SubCell"/>
</dbReference>
<dbReference type="AlphaFoldDB" id="A0A1C2E3G8"/>
<evidence type="ECO:0000313" key="7">
    <source>
        <dbReference type="EMBL" id="OCX21544.1"/>
    </source>
</evidence>
<feature type="chain" id="PRO_5008659985" description="Putrescine-binding periplasmic protein" evidence="6">
    <location>
        <begin position="22"/>
        <end position="363"/>
    </location>
</feature>
<evidence type="ECO:0000313" key="8">
    <source>
        <dbReference type="Proteomes" id="UP000094412"/>
    </source>
</evidence>
<dbReference type="PRINTS" id="PR00909">
    <property type="entry name" value="SPERMDNBNDNG"/>
</dbReference>
<dbReference type="PANTHER" id="PTHR30222:SF12">
    <property type="entry name" value="NORSPERMIDINE SENSOR"/>
    <property type="match status" value="1"/>
</dbReference>
<dbReference type="InterPro" id="IPR001188">
    <property type="entry name" value="Sperm_putr-bd"/>
</dbReference>
<keyword evidence="8" id="KW-1185">Reference proteome</keyword>